<accession>A0A3G4ZX70</accession>
<proteinExistence type="predicted"/>
<evidence type="ECO:0000313" key="1">
    <source>
        <dbReference type="EMBL" id="AYV79507.1"/>
    </source>
</evidence>
<reference evidence="1" key="1">
    <citation type="submission" date="2018-10" db="EMBL/GenBank/DDBJ databases">
        <title>Hidden diversity of soil giant viruses.</title>
        <authorList>
            <person name="Schulz F."/>
            <person name="Alteio L."/>
            <person name="Goudeau D."/>
            <person name="Ryan E.M."/>
            <person name="Malmstrom R.R."/>
            <person name="Blanchard J."/>
            <person name="Woyke T."/>
        </authorList>
    </citation>
    <scope>NUCLEOTIDE SEQUENCE</scope>
    <source>
        <strain evidence="1">FNV1</strain>
    </source>
</reference>
<gene>
    <name evidence="1" type="ORF">Faunusvirus18_12</name>
</gene>
<sequence>MSNITKLIFLNRRVVRIAINASRKSVRRDTKQQVAQSQSHVARTKPVHSTFEDRYYDFMSMRLARH</sequence>
<name>A0A3G4ZX70_9VIRU</name>
<dbReference type="EMBL" id="MK072149">
    <property type="protein sequence ID" value="AYV79507.1"/>
    <property type="molecule type" value="Genomic_DNA"/>
</dbReference>
<protein>
    <submittedName>
        <fullName evidence="1">Uncharacterized protein</fullName>
    </submittedName>
</protein>
<organism evidence="1">
    <name type="scientific">Faunusvirus sp</name>
    <dbReference type="NCBI Taxonomy" id="2487766"/>
    <lineage>
        <taxon>Viruses</taxon>
        <taxon>Varidnaviria</taxon>
        <taxon>Bamfordvirae</taxon>
        <taxon>Nucleocytoviricota</taxon>
        <taxon>Megaviricetes</taxon>
        <taxon>Imitervirales</taxon>
        <taxon>Mimiviridae</taxon>
    </lineage>
</organism>